<evidence type="ECO:0000313" key="3">
    <source>
        <dbReference type="EMBL" id="QIV83745.1"/>
    </source>
</evidence>
<keyword evidence="2" id="KW-0812">Transmembrane</keyword>
<dbReference type="Proteomes" id="UP000501849">
    <property type="component" value="Chromosome"/>
</dbReference>
<evidence type="ECO:0000256" key="2">
    <source>
        <dbReference type="SAM" id="Phobius"/>
    </source>
</evidence>
<keyword evidence="2" id="KW-0472">Membrane</keyword>
<dbReference type="AlphaFoldDB" id="A0A6H0SBQ4"/>
<keyword evidence="2" id="KW-1133">Transmembrane helix</keyword>
<evidence type="ECO:0000313" key="4">
    <source>
        <dbReference type="Proteomes" id="UP000501849"/>
    </source>
</evidence>
<proteinExistence type="predicted"/>
<dbReference type="KEGG" id="mfre:EXE63_24790"/>
<feature type="transmembrane region" description="Helical" evidence="2">
    <location>
        <begin position="29"/>
        <end position="53"/>
    </location>
</feature>
<evidence type="ECO:0000256" key="1">
    <source>
        <dbReference type="SAM" id="MobiDB-lite"/>
    </source>
</evidence>
<reference evidence="3 4" key="1">
    <citation type="submission" date="2019-04" db="EMBL/GenBank/DDBJ databases">
        <title>Draft, Whole-Genome Sequence of the Anthracene-degrading Mycobacterium frederiksbergense LB501T, Isolated from a Polycyclic Aromatic Hydrocarbon (PAH)-Contaminated Soil.</title>
        <authorList>
            <person name="Augelletti F."/>
        </authorList>
    </citation>
    <scope>NUCLEOTIDE SEQUENCE [LARGE SCALE GENOMIC DNA]</scope>
    <source>
        <strain evidence="3 4">LB 501T</strain>
    </source>
</reference>
<name>A0A6H0SBQ4_9MYCO</name>
<sequence>MPAPRLWSSRPRPRPARFPPRVRPGAAPVAPVLLVVVRVVPVLVVARVLLVVVRVAQAVPVRPAVRVGPEPEVPAVPVHRWQAARPLRVEHPQALRWRMPRALRAAPRPESWIPPAHRSQVPSVMVRRWQMPRPMSARVACRAPVVAAVVRRVAE</sequence>
<gene>
    <name evidence="3" type="ORF">EXE63_24790</name>
</gene>
<protein>
    <submittedName>
        <fullName evidence="3">Uncharacterized protein</fullName>
    </submittedName>
</protein>
<dbReference type="EMBL" id="CP038799">
    <property type="protein sequence ID" value="QIV83745.1"/>
    <property type="molecule type" value="Genomic_DNA"/>
</dbReference>
<feature type="region of interest" description="Disordered" evidence="1">
    <location>
        <begin position="1"/>
        <end position="21"/>
    </location>
</feature>
<dbReference type="RefSeq" id="WP_168144117.1">
    <property type="nucleotide sequence ID" value="NZ_CP038799.1"/>
</dbReference>
<organism evidence="3 4">
    <name type="scientific">Mycolicibacterium frederiksbergense</name>
    <dbReference type="NCBI Taxonomy" id="117567"/>
    <lineage>
        <taxon>Bacteria</taxon>
        <taxon>Bacillati</taxon>
        <taxon>Actinomycetota</taxon>
        <taxon>Actinomycetes</taxon>
        <taxon>Mycobacteriales</taxon>
        <taxon>Mycobacteriaceae</taxon>
        <taxon>Mycolicibacterium</taxon>
    </lineage>
</organism>
<accession>A0A6H0SBQ4</accession>
<keyword evidence="4" id="KW-1185">Reference proteome</keyword>